<evidence type="ECO:0000313" key="1">
    <source>
        <dbReference type="EMBL" id="KAG2625519.1"/>
    </source>
</evidence>
<name>A0A8T0UZS0_PANVG</name>
<dbReference type="PROSITE" id="PS51257">
    <property type="entry name" value="PROKAR_LIPOPROTEIN"/>
    <property type="match status" value="1"/>
</dbReference>
<organism evidence="1 2">
    <name type="scientific">Panicum virgatum</name>
    <name type="common">Blackwell switchgrass</name>
    <dbReference type="NCBI Taxonomy" id="38727"/>
    <lineage>
        <taxon>Eukaryota</taxon>
        <taxon>Viridiplantae</taxon>
        <taxon>Streptophyta</taxon>
        <taxon>Embryophyta</taxon>
        <taxon>Tracheophyta</taxon>
        <taxon>Spermatophyta</taxon>
        <taxon>Magnoliopsida</taxon>
        <taxon>Liliopsida</taxon>
        <taxon>Poales</taxon>
        <taxon>Poaceae</taxon>
        <taxon>PACMAD clade</taxon>
        <taxon>Panicoideae</taxon>
        <taxon>Panicodae</taxon>
        <taxon>Paniceae</taxon>
        <taxon>Panicinae</taxon>
        <taxon>Panicum</taxon>
        <taxon>Panicum sect. Hiantes</taxon>
    </lineage>
</organism>
<comment type="caution">
    <text evidence="1">The sequence shown here is derived from an EMBL/GenBank/DDBJ whole genome shotgun (WGS) entry which is preliminary data.</text>
</comment>
<evidence type="ECO:0000313" key="2">
    <source>
        <dbReference type="Proteomes" id="UP000823388"/>
    </source>
</evidence>
<protein>
    <submittedName>
        <fullName evidence="1">Uncharacterized protein</fullName>
    </submittedName>
</protein>
<reference evidence="1" key="1">
    <citation type="submission" date="2020-05" db="EMBL/GenBank/DDBJ databases">
        <title>WGS assembly of Panicum virgatum.</title>
        <authorList>
            <person name="Lovell J.T."/>
            <person name="Jenkins J."/>
            <person name="Shu S."/>
            <person name="Juenger T.E."/>
            <person name="Schmutz J."/>
        </authorList>
    </citation>
    <scope>NUCLEOTIDE SEQUENCE</scope>
    <source>
        <strain evidence="1">AP13</strain>
    </source>
</reference>
<sequence length="100" mass="10575">MFGETRDLLGLPSISLVSSAACCWCVTREEGRFRSFSACSCSIRIVYKAACLVACLLACPMESAAVVVLYSGPVLHRATIMGEAARQISSAETGSKACYA</sequence>
<dbReference type="AlphaFoldDB" id="A0A8T0UZS0"/>
<dbReference type="Proteomes" id="UP000823388">
    <property type="component" value="Chromosome 3K"/>
</dbReference>
<dbReference type="EMBL" id="CM029041">
    <property type="protein sequence ID" value="KAG2625519.1"/>
    <property type="molecule type" value="Genomic_DNA"/>
</dbReference>
<accession>A0A8T0UZS0</accession>
<proteinExistence type="predicted"/>
<keyword evidence="2" id="KW-1185">Reference proteome</keyword>
<gene>
    <name evidence="1" type="ORF">PVAP13_3KG208800</name>
</gene>